<dbReference type="OrthoDB" id="9800332at2"/>
<reference evidence="1" key="1">
    <citation type="submission" date="2012-02" db="EMBL/GenBank/DDBJ databases">
        <title>Whole genome shotgun sequence of Gordonia otitidis NBRC 100426.</title>
        <authorList>
            <person name="Yoshida I."/>
            <person name="Hosoyama A."/>
            <person name="Tsuchikane K."/>
            <person name="Katsumata H."/>
            <person name="Yamazaki S."/>
            <person name="Fujita N."/>
        </authorList>
    </citation>
    <scope>NUCLEOTIDE SEQUENCE [LARGE SCALE GENOMIC DNA]</scope>
    <source>
        <strain evidence="1">NBRC 100426</strain>
    </source>
</reference>
<proteinExistence type="predicted"/>
<evidence type="ECO:0000313" key="2">
    <source>
        <dbReference type="Proteomes" id="UP000005038"/>
    </source>
</evidence>
<evidence type="ECO:0000313" key="1">
    <source>
        <dbReference type="EMBL" id="GAB36179.1"/>
    </source>
</evidence>
<gene>
    <name evidence="1" type="ORF">GOOTI_202_00350</name>
</gene>
<dbReference type="Proteomes" id="UP000005038">
    <property type="component" value="Unassembled WGS sequence"/>
</dbReference>
<dbReference type="STRING" id="1108044.GOOTI_202_00350"/>
<organism evidence="1 2">
    <name type="scientific">Gordonia otitidis (strain DSM 44809 / CCUG 52243 / JCM 12355 / NBRC 100426 / IFM 10032)</name>
    <dbReference type="NCBI Taxonomy" id="1108044"/>
    <lineage>
        <taxon>Bacteria</taxon>
        <taxon>Bacillati</taxon>
        <taxon>Actinomycetota</taxon>
        <taxon>Actinomycetes</taxon>
        <taxon>Mycobacteriales</taxon>
        <taxon>Gordoniaceae</taxon>
        <taxon>Gordonia</taxon>
    </lineage>
</organism>
<comment type="caution">
    <text evidence="1">The sequence shown here is derived from an EMBL/GenBank/DDBJ whole genome shotgun (WGS) entry which is preliminary data.</text>
</comment>
<dbReference type="EMBL" id="BAFB01000202">
    <property type="protein sequence ID" value="GAB36179.1"/>
    <property type="molecule type" value="Genomic_DNA"/>
</dbReference>
<sequence length="214" mass="23415">MTDEVTESFQPSAECVVCRHARGRGPLTVHLLPVSDAVAIAYATHTRCSAGPIAADMQTTYFIGHGTLVLAHNGILERTAGIVVNPAAELFAVCRVGPNLWGDPLRRHRDAGYRTDNATSSQSPSRLVTWTERGGALVVHDHVLQAQFSVDVPDTFWPLVRKRGGFVYSVSFRHWVAELFSDTHAIDVYLDDDPDGSAHTWVPAANNYLPAWAV</sequence>
<dbReference type="RefSeq" id="WP_007240363.1">
    <property type="nucleotide sequence ID" value="NZ_BAFB01000202.1"/>
</dbReference>
<keyword evidence="2" id="KW-1185">Reference proteome</keyword>
<accession>H5TRS1</accession>
<name>H5TRS1_GORO1</name>
<dbReference type="AlphaFoldDB" id="H5TRS1"/>
<protein>
    <submittedName>
        <fullName evidence="1">Uncharacterized protein</fullName>
    </submittedName>
</protein>